<dbReference type="Proteomes" id="UP000023482">
    <property type="component" value="Unassembled WGS sequence"/>
</dbReference>
<evidence type="ECO:0000259" key="3">
    <source>
        <dbReference type="Pfam" id="PF00881"/>
    </source>
</evidence>
<dbReference type="PANTHER" id="PTHR43673">
    <property type="entry name" value="NAD(P)H NITROREDUCTASE YDGI-RELATED"/>
    <property type="match status" value="1"/>
</dbReference>
<dbReference type="PANTHER" id="PTHR43673:SF10">
    <property type="entry name" value="NADH DEHYDROGENASE_NAD(P)H NITROREDUCTASE XCC3605-RELATED"/>
    <property type="match status" value="1"/>
</dbReference>
<dbReference type="PATRIC" id="fig|887901.3.peg.663"/>
<dbReference type="SUPFAM" id="SSF55469">
    <property type="entry name" value="FMN-dependent nitroreductase-like"/>
    <property type="match status" value="1"/>
</dbReference>
<dbReference type="Pfam" id="PF00881">
    <property type="entry name" value="Nitroreductase"/>
    <property type="match status" value="1"/>
</dbReference>
<dbReference type="AlphaFoldDB" id="Z4WYD0"/>
<proteinExistence type="inferred from homology"/>
<keyword evidence="2" id="KW-0560">Oxidoreductase</keyword>
<dbReference type="EMBL" id="JDFF01000011">
    <property type="protein sequence ID" value="EWC92745.1"/>
    <property type="molecule type" value="Genomic_DNA"/>
</dbReference>
<accession>Z4WYD0</accession>
<evidence type="ECO:0000256" key="1">
    <source>
        <dbReference type="ARBA" id="ARBA00007118"/>
    </source>
</evidence>
<dbReference type="InterPro" id="IPR000415">
    <property type="entry name" value="Nitroreductase-like"/>
</dbReference>
<evidence type="ECO:0000313" key="4">
    <source>
        <dbReference type="EMBL" id="EWC92745.1"/>
    </source>
</evidence>
<name>Z4WYD0_9PORP</name>
<dbReference type="InterPro" id="IPR029479">
    <property type="entry name" value="Nitroreductase"/>
</dbReference>
<reference evidence="4 5" key="1">
    <citation type="submission" date="2014-01" db="EMBL/GenBank/DDBJ databases">
        <authorList>
            <person name="Durkin A.S."/>
            <person name="McCorrison J."/>
            <person name="Torralba M."/>
            <person name="Gillis M."/>
            <person name="Haft D.H."/>
            <person name="Methe B."/>
            <person name="Sutton G."/>
            <person name="Nelson K.E."/>
        </authorList>
    </citation>
    <scope>NUCLEOTIDE SEQUENCE [LARGE SCALE GENOMIC DNA]</scope>
    <source>
        <strain evidence="4 5">ATCC 51270</strain>
    </source>
</reference>
<sequence>MDLKEMLAHRRAIRVYDKTKHIDTERVADCLRLAQLAPTSSNMQMWECYHVTDAKTLEALHRACFQQTAATTAQELVVFVVRPNYVKRRATANLTFQERNIREHFPKEKQEKYLKRWSMYYKKAIPFLYGRFFGLFGLLRKGLMQLLTPFRPMLHQTSEADGNVILHKSCALVAETFMLAMSEIGYDTCPLEGFDSWRVKRALHLPYSAQISLIVSCGVRNEAAELGERFRIPFEEQYIRI</sequence>
<evidence type="ECO:0000313" key="5">
    <source>
        <dbReference type="Proteomes" id="UP000023482"/>
    </source>
</evidence>
<feature type="domain" description="Nitroreductase" evidence="3">
    <location>
        <begin position="8"/>
        <end position="218"/>
    </location>
</feature>
<keyword evidence="5" id="KW-1185">Reference proteome</keyword>
<dbReference type="RefSeq" id="WP_044168446.1">
    <property type="nucleotide sequence ID" value="NZ_JDFF01000011.1"/>
</dbReference>
<comment type="caution">
    <text evidence="4">The sequence shown here is derived from an EMBL/GenBank/DDBJ whole genome shotgun (WGS) entry which is preliminary data.</text>
</comment>
<evidence type="ECO:0000256" key="2">
    <source>
        <dbReference type="ARBA" id="ARBA00023002"/>
    </source>
</evidence>
<protein>
    <submittedName>
        <fullName evidence="4">Nitroreductase family protein</fullName>
    </submittedName>
</protein>
<comment type="similarity">
    <text evidence="1">Belongs to the nitroreductase family.</text>
</comment>
<dbReference type="GO" id="GO:0016491">
    <property type="term" value="F:oxidoreductase activity"/>
    <property type="evidence" value="ECO:0007669"/>
    <property type="project" value="UniProtKB-KW"/>
</dbReference>
<organism evidence="4 5">
    <name type="scientific">Porphyromonas catoniae ATCC 51270</name>
    <dbReference type="NCBI Taxonomy" id="887901"/>
    <lineage>
        <taxon>Bacteria</taxon>
        <taxon>Pseudomonadati</taxon>
        <taxon>Bacteroidota</taxon>
        <taxon>Bacteroidia</taxon>
        <taxon>Bacteroidales</taxon>
        <taxon>Porphyromonadaceae</taxon>
        <taxon>Porphyromonas</taxon>
    </lineage>
</organism>
<gene>
    <name evidence="4" type="ORF">HMPREF0636_0761</name>
</gene>
<dbReference type="OrthoDB" id="9809288at2"/>
<dbReference type="Gene3D" id="3.40.109.10">
    <property type="entry name" value="NADH Oxidase"/>
    <property type="match status" value="1"/>
</dbReference>